<dbReference type="AlphaFoldDB" id="A0A1G2TE16"/>
<organism evidence="1 2">
    <name type="scientific">Candidatus Zambryskibacteria bacterium RIFCSPHIGHO2_02_FULL_43_14</name>
    <dbReference type="NCBI Taxonomy" id="1802748"/>
    <lineage>
        <taxon>Bacteria</taxon>
        <taxon>Candidatus Zambryskiibacteriota</taxon>
    </lineage>
</organism>
<proteinExistence type="predicted"/>
<evidence type="ECO:0000313" key="1">
    <source>
        <dbReference type="EMBL" id="OHA95526.1"/>
    </source>
</evidence>
<gene>
    <name evidence="1" type="ORF">A3C70_00660</name>
</gene>
<name>A0A1G2TE16_9BACT</name>
<evidence type="ECO:0000313" key="2">
    <source>
        <dbReference type="Proteomes" id="UP000178175"/>
    </source>
</evidence>
<dbReference type="Proteomes" id="UP000178175">
    <property type="component" value="Unassembled WGS sequence"/>
</dbReference>
<comment type="caution">
    <text evidence="1">The sequence shown here is derived from an EMBL/GenBank/DDBJ whole genome shotgun (WGS) entry which is preliminary data.</text>
</comment>
<reference evidence="1 2" key="1">
    <citation type="journal article" date="2016" name="Nat. Commun.">
        <title>Thousands of microbial genomes shed light on interconnected biogeochemical processes in an aquifer system.</title>
        <authorList>
            <person name="Anantharaman K."/>
            <person name="Brown C.T."/>
            <person name="Hug L.A."/>
            <person name="Sharon I."/>
            <person name="Castelle C.J."/>
            <person name="Probst A.J."/>
            <person name="Thomas B.C."/>
            <person name="Singh A."/>
            <person name="Wilkins M.J."/>
            <person name="Karaoz U."/>
            <person name="Brodie E.L."/>
            <person name="Williams K.H."/>
            <person name="Hubbard S.S."/>
            <person name="Banfield J.F."/>
        </authorList>
    </citation>
    <scope>NUCLEOTIDE SEQUENCE [LARGE SCALE GENOMIC DNA]</scope>
</reference>
<accession>A0A1G2TE16</accession>
<dbReference type="EMBL" id="MHVR01000023">
    <property type="protein sequence ID" value="OHA95526.1"/>
    <property type="molecule type" value="Genomic_DNA"/>
</dbReference>
<protein>
    <submittedName>
        <fullName evidence="1">Uncharacterized protein</fullName>
    </submittedName>
</protein>
<sequence>MEEKRQQELPLHGDNPAPFKQPFLVITFKDQKIHGDVADGWHVDVDGQIEKYLEGFTERTLEWCPPFNKMDRATPLLRSIVEYFASRGMEVAKVATYVGSAGPSHILRNGAFFKRMKF</sequence>